<dbReference type="InterPro" id="IPR000988">
    <property type="entry name" value="Ribosomal_eL24-rel_N"/>
</dbReference>
<comment type="similarity">
    <text evidence="1">Belongs to the eukaryotic ribosomal protein eL24 family.</text>
</comment>
<dbReference type="EMBL" id="CAXDID020000241">
    <property type="protein sequence ID" value="CAL6062845.1"/>
    <property type="molecule type" value="Genomic_DNA"/>
</dbReference>
<accession>A0AA86QT09</accession>
<dbReference type="PANTHER" id="PTHR10792:SF8">
    <property type="entry name" value="RIBOSOME BIOGENESIS PROTEIN RLP24-RELATED"/>
    <property type="match status" value="1"/>
</dbReference>
<evidence type="ECO:0000313" key="10">
    <source>
        <dbReference type="EMBL" id="CAL6062845.1"/>
    </source>
</evidence>
<keyword evidence="12" id="KW-1185">Reference proteome</keyword>
<dbReference type="EMBL" id="CATOUU010000003">
    <property type="protein sequence ID" value="CAI9912632.1"/>
    <property type="molecule type" value="Genomic_DNA"/>
</dbReference>
<evidence type="ECO:0000313" key="7">
    <source>
        <dbReference type="EMBL" id="CAI9969431.1"/>
    </source>
</evidence>
<evidence type="ECO:0000313" key="4">
    <source>
        <dbReference type="EMBL" id="CAI9912632.1"/>
    </source>
</evidence>
<organism evidence="5">
    <name type="scientific">Hexamita inflata</name>
    <dbReference type="NCBI Taxonomy" id="28002"/>
    <lineage>
        <taxon>Eukaryota</taxon>
        <taxon>Metamonada</taxon>
        <taxon>Diplomonadida</taxon>
        <taxon>Hexamitidae</taxon>
        <taxon>Hexamitinae</taxon>
        <taxon>Hexamita</taxon>
    </lineage>
</organism>
<evidence type="ECO:0000313" key="11">
    <source>
        <dbReference type="EMBL" id="CAL6077172.1"/>
    </source>
</evidence>
<dbReference type="EMBL" id="CAXDID020000035">
    <property type="protein sequence ID" value="CAL5996599.1"/>
    <property type="molecule type" value="Genomic_DNA"/>
</dbReference>
<evidence type="ECO:0000259" key="3">
    <source>
        <dbReference type="SMART" id="SM00746"/>
    </source>
</evidence>
<dbReference type="InterPro" id="IPR056366">
    <property type="entry name" value="Ribosomal_eL24"/>
</dbReference>
<evidence type="ECO:0000256" key="1">
    <source>
        <dbReference type="ARBA" id="ARBA00005647"/>
    </source>
</evidence>
<sequence>MSGSLIQVCSFCQRPVYPGKGMTFVRNDGTLFRFCTSKCNKAFKMKRNPRRVKHTLAYRAAQGKVLLNDPAFTIEKKRNRPTRYSRALWAKTQIAMDKLAQIKFVRNQRAALERKRAHAIKMLSCKRARELGFSAESNVPLPDMTKYDRTPAKRVTQVRASLSHKLNLKYAQRVARKMKEVAE</sequence>
<dbReference type="EMBL" id="CATOUU010001058">
    <property type="protein sequence ID" value="CAI9969431.1"/>
    <property type="molecule type" value="Genomic_DNA"/>
</dbReference>
<dbReference type="PANTHER" id="PTHR10792">
    <property type="entry name" value="60S RIBOSOMAL PROTEIN L24"/>
    <property type="match status" value="1"/>
</dbReference>
<dbReference type="GO" id="GO:0003735">
    <property type="term" value="F:structural constituent of ribosome"/>
    <property type="evidence" value="ECO:0007669"/>
    <property type="project" value="InterPro"/>
</dbReference>
<evidence type="ECO:0000313" key="8">
    <source>
        <dbReference type="EMBL" id="CAL5996599.1"/>
    </source>
</evidence>
<protein>
    <submittedName>
        <fullName evidence="5">Ribosomal protein L24</fullName>
    </submittedName>
    <submittedName>
        <fullName evidence="8">Ribosomal_protein L24</fullName>
    </submittedName>
</protein>
<keyword evidence="5" id="KW-0689">Ribosomal protein</keyword>
<keyword evidence="5" id="KW-0687">Ribonucleoprotein</keyword>
<dbReference type="FunFam" id="2.30.170.20:FF:000001">
    <property type="entry name" value="probable ribosome biogenesis protein RLP24"/>
    <property type="match status" value="1"/>
</dbReference>
<comment type="caution">
    <text evidence="5">The sequence shown here is derived from an EMBL/GenBank/DDBJ whole genome shotgun (WGS) entry which is preliminary data.</text>
</comment>
<feature type="domain" description="TRASH" evidence="3">
    <location>
        <begin position="9"/>
        <end position="47"/>
    </location>
</feature>
<proteinExistence type="inferred from homology"/>
<dbReference type="InterPro" id="IPR038630">
    <property type="entry name" value="L24e/L24_sf"/>
</dbReference>
<dbReference type="Pfam" id="PF01246">
    <property type="entry name" value="Ribosomal_L24e"/>
    <property type="match status" value="1"/>
</dbReference>
<dbReference type="Gene3D" id="2.30.170.20">
    <property type="entry name" value="Ribosomal protein L24e"/>
    <property type="match status" value="1"/>
</dbReference>
<dbReference type="EMBL" id="CAXDID020000038">
    <property type="protein sequence ID" value="CAL5998429.1"/>
    <property type="molecule type" value="Genomic_DNA"/>
</dbReference>
<evidence type="ECO:0000313" key="9">
    <source>
        <dbReference type="EMBL" id="CAL5998429.1"/>
    </source>
</evidence>
<reference evidence="5" key="1">
    <citation type="submission" date="2023-06" db="EMBL/GenBank/DDBJ databases">
        <authorList>
            <person name="Kurt Z."/>
        </authorList>
    </citation>
    <scope>NUCLEOTIDE SEQUENCE</scope>
</reference>
<dbReference type="EMBL" id="CAXDID020000324">
    <property type="protein sequence ID" value="CAL6077172.1"/>
    <property type="molecule type" value="Genomic_DNA"/>
</dbReference>
<name>A0AA86QT09_9EUKA</name>
<evidence type="ECO:0000256" key="2">
    <source>
        <dbReference type="ARBA" id="ARBA00022517"/>
    </source>
</evidence>
<dbReference type="GO" id="GO:0005730">
    <property type="term" value="C:nucleolus"/>
    <property type="evidence" value="ECO:0007669"/>
    <property type="project" value="TreeGrafter"/>
</dbReference>
<dbReference type="GO" id="GO:0042273">
    <property type="term" value="P:ribosomal large subunit biogenesis"/>
    <property type="evidence" value="ECO:0007669"/>
    <property type="project" value="TreeGrafter"/>
</dbReference>
<evidence type="ECO:0000313" key="5">
    <source>
        <dbReference type="EMBL" id="CAI9964110.1"/>
    </source>
</evidence>
<dbReference type="Proteomes" id="UP001642409">
    <property type="component" value="Unassembled WGS sequence"/>
</dbReference>
<dbReference type="AlphaFoldDB" id="A0AA86QT09"/>
<keyword evidence="2" id="KW-0690">Ribosome biogenesis</keyword>
<dbReference type="InterPro" id="IPR011017">
    <property type="entry name" value="TRASH_dom"/>
</dbReference>
<dbReference type="SMART" id="SM00746">
    <property type="entry name" value="TRASH"/>
    <property type="match status" value="1"/>
</dbReference>
<evidence type="ECO:0000313" key="6">
    <source>
        <dbReference type="EMBL" id="CAI9965527.1"/>
    </source>
</evidence>
<gene>
    <name evidence="8" type="ORF">HINF_LOCUS14840</name>
    <name evidence="9" type="ORF">HINF_LOCUS15729</name>
    <name evidence="4" type="ORF">HINF_LOCUS277</name>
    <name evidence="10" type="ORF">HINF_LOCUS50410</name>
    <name evidence="5" type="ORF">HINF_LOCUS51755</name>
    <name evidence="6" type="ORF">HINF_LOCUS53172</name>
    <name evidence="7" type="ORF">HINF_LOCUS57076</name>
    <name evidence="11" type="ORF">HINF_LOCUS58059</name>
</gene>
<dbReference type="SUPFAM" id="SSF57716">
    <property type="entry name" value="Glucocorticoid receptor-like (DNA-binding domain)"/>
    <property type="match status" value="1"/>
</dbReference>
<dbReference type="CDD" id="cd00472">
    <property type="entry name" value="Ribosomal_L24e_L24"/>
    <property type="match status" value="1"/>
</dbReference>
<dbReference type="EMBL" id="CATOUU010000972">
    <property type="protein sequence ID" value="CAI9964110.1"/>
    <property type="molecule type" value="Genomic_DNA"/>
</dbReference>
<dbReference type="GO" id="GO:0005840">
    <property type="term" value="C:ribosome"/>
    <property type="evidence" value="ECO:0007669"/>
    <property type="project" value="UniProtKB-KW"/>
</dbReference>
<reference evidence="8 12" key="2">
    <citation type="submission" date="2024-07" db="EMBL/GenBank/DDBJ databases">
        <authorList>
            <person name="Akdeniz Z."/>
        </authorList>
    </citation>
    <scope>NUCLEOTIDE SEQUENCE [LARGE SCALE GENOMIC DNA]</scope>
</reference>
<evidence type="ECO:0000313" key="12">
    <source>
        <dbReference type="Proteomes" id="UP001642409"/>
    </source>
</evidence>
<dbReference type="EMBL" id="CATOUU010000991">
    <property type="protein sequence ID" value="CAI9965527.1"/>
    <property type="molecule type" value="Genomic_DNA"/>
</dbReference>